<evidence type="ECO:0000313" key="3">
    <source>
        <dbReference type="Proteomes" id="UP001216674"/>
    </source>
</evidence>
<sequence length="416" mass="47317">IARFNAYLVQVRGKASPGKDTTQTLIQCHYRLFVHWRRFRLGQQAQLPEVQKSTPQDRADLVCADEELQEEWTRLQQADTWVRTRNSAWLKDGYLGMLLELGILHLDLFVRTTSQLLGSTAGYTVRLVGFDDLPGGPVASINPSISGLQAVLLYDTLKRAAEAKWTQWKAIENDWNDKSHPHAAVCALFEQDMHDSRAWFKPLGDDDDVWVLKQREQMSELLERERQDALIPLRQVGPAGAVVAAMPPLSSKDRETLAAYRRRHGGNTPPPDKVPDDAWPTQNKGRELYELWGYLRWRTVYQDHLPDYRARYPQHARADRSALLTSKRKLEREAEQLDEAIKKLDKEMQKATRIGPSGPFGGGGGSYPTADQANRRNGLYARQQEVEAELTAIHDFLSELGPKSWWEQALDAVMPG</sequence>
<accession>A0ABT6ATJ1</accession>
<feature type="region of interest" description="Disordered" evidence="1">
    <location>
        <begin position="353"/>
        <end position="372"/>
    </location>
</feature>
<comment type="caution">
    <text evidence="2">The sequence shown here is derived from an EMBL/GenBank/DDBJ whole genome shotgun (WGS) entry which is preliminary data.</text>
</comment>
<evidence type="ECO:0000256" key="1">
    <source>
        <dbReference type="SAM" id="MobiDB-lite"/>
    </source>
</evidence>
<dbReference type="EMBL" id="JARJLM010000397">
    <property type="protein sequence ID" value="MDF3835943.1"/>
    <property type="molecule type" value="Genomic_DNA"/>
</dbReference>
<organism evidence="2 3">
    <name type="scientific">Cupriavidus basilensis</name>
    <dbReference type="NCBI Taxonomy" id="68895"/>
    <lineage>
        <taxon>Bacteria</taxon>
        <taxon>Pseudomonadati</taxon>
        <taxon>Pseudomonadota</taxon>
        <taxon>Betaproteobacteria</taxon>
        <taxon>Burkholderiales</taxon>
        <taxon>Burkholderiaceae</taxon>
        <taxon>Cupriavidus</taxon>
    </lineage>
</organism>
<protein>
    <submittedName>
        <fullName evidence="2">Uncharacterized protein</fullName>
    </submittedName>
</protein>
<gene>
    <name evidence="2" type="ORF">P3W85_23760</name>
</gene>
<evidence type="ECO:0000313" key="2">
    <source>
        <dbReference type="EMBL" id="MDF3835943.1"/>
    </source>
</evidence>
<feature type="region of interest" description="Disordered" evidence="1">
    <location>
        <begin position="262"/>
        <end position="281"/>
    </location>
</feature>
<reference evidence="2 3" key="1">
    <citation type="submission" date="2023-03" db="EMBL/GenBank/DDBJ databases">
        <title>Draft assemblies of triclosan tolerant bacteria isolated from returned activated sludge.</title>
        <authorList>
            <person name="Van Hamelsveld S."/>
        </authorList>
    </citation>
    <scope>NUCLEOTIDE SEQUENCE [LARGE SCALE GENOMIC DNA]</scope>
    <source>
        <strain evidence="2 3">GW210010_S58</strain>
    </source>
</reference>
<proteinExistence type="predicted"/>
<feature type="non-terminal residue" evidence="2">
    <location>
        <position position="1"/>
    </location>
</feature>
<name>A0ABT6ATJ1_9BURK</name>
<dbReference type="Proteomes" id="UP001216674">
    <property type="component" value="Unassembled WGS sequence"/>
</dbReference>
<keyword evidence="3" id="KW-1185">Reference proteome</keyword>